<evidence type="ECO:0000259" key="3">
    <source>
        <dbReference type="Pfam" id="PF00303"/>
    </source>
</evidence>
<evidence type="ECO:0000313" key="5">
    <source>
        <dbReference type="Proteomes" id="UP000585638"/>
    </source>
</evidence>
<evidence type="ECO:0000256" key="1">
    <source>
        <dbReference type="ARBA" id="ARBA00022603"/>
    </source>
</evidence>
<sequence>MSAFDGLQEAYLHHIADLLHEPQFRNSPRGYASQERLGVRFTLRDPLRRLVTHPARRTNLVFNFAEVLWYLAGRDDLAYLAYYAPSVAKYSADGQRLTGTAYGPRIFDHGAGAGDQWEAVTTAIREDPDTKRAVIQIFQPRELLVPGNPDVACTLALQFLLREGRMHMVAYMRANDAYRGMASDVFSFTCLLEAMARKFHVPVGSYTHVAGSLHLYQPDLDKAARLLECPEPVEPAGDRMPEMPDGDNRPHLDRVLKIEEALRVGRARLDADAIEALDLPSWWAHVVRLFELYRRVRAGQPDHDRLADHLPPLYRRLLRQRFPSLAIHAPSAEEVLDAAP</sequence>
<organism evidence="4 5">
    <name type="scientific">Kutzneria kofuensis</name>
    <dbReference type="NCBI Taxonomy" id="103725"/>
    <lineage>
        <taxon>Bacteria</taxon>
        <taxon>Bacillati</taxon>
        <taxon>Actinomycetota</taxon>
        <taxon>Actinomycetes</taxon>
        <taxon>Pseudonocardiales</taxon>
        <taxon>Pseudonocardiaceae</taxon>
        <taxon>Kutzneria</taxon>
    </lineage>
</organism>
<name>A0A7W9KPR0_9PSEU</name>
<evidence type="ECO:0000313" key="4">
    <source>
        <dbReference type="EMBL" id="MBB5896490.1"/>
    </source>
</evidence>
<comment type="caution">
    <text evidence="4">The sequence shown here is derived from an EMBL/GenBank/DDBJ whole genome shotgun (WGS) entry which is preliminary data.</text>
</comment>
<dbReference type="Gene3D" id="3.30.572.10">
    <property type="entry name" value="Thymidylate synthase/dCMP hydroxymethylase domain"/>
    <property type="match status" value="1"/>
</dbReference>
<dbReference type="PANTHER" id="PTHR11548">
    <property type="entry name" value="THYMIDYLATE SYNTHASE 1"/>
    <property type="match status" value="1"/>
</dbReference>
<dbReference type="PANTHER" id="PTHR11548:SF9">
    <property type="entry name" value="THYMIDYLATE SYNTHASE"/>
    <property type="match status" value="1"/>
</dbReference>
<dbReference type="InterPro" id="IPR036926">
    <property type="entry name" value="Thymidate_synth/dCMP_Mease_sf"/>
</dbReference>
<dbReference type="Pfam" id="PF00303">
    <property type="entry name" value="Thymidylat_synt"/>
    <property type="match status" value="1"/>
</dbReference>
<dbReference type="RefSeq" id="WP_184868133.1">
    <property type="nucleotide sequence ID" value="NZ_BAAAWY010000016.1"/>
</dbReference>
<dbReference type="GO" id="GO:0006231">
    <property type="term" value="P:dTMP biosynthetic process"/>
    <property type="evidence" value="ECO:0007669"/>
    <property type="project" value="TreeGrafter"/>
</dbReference>
<dbReference type="EC" id="2.1.1.45" evidence="4"/>
<dbReference type="EMBL" id="JACHIR010000001">
    <property type="protein sequence ID" value="MBB5896490.1"/>
    <property type="molecule type" value="Genomic_DNA"/>
</dbReference>
<accession>A0A7W9KPR0</accession>
<dbReference type="CDD" id="cd00351">
    <property type="entry name" value="TS_Pyrimidine_HMase"/>
    <property type="match status" value="1"/>
</dbReference>
<dbReference type="InterPro" id="IPR023451">
    <property type="entry name" value="Thymidate_synth/dCMP_Mease_dom"/>
</dbReference>
<dbReference type="GO" id="GO:0004799">
    <property type="term" value="F:thymidylate synthase activity"/>
    <property type="evidence" value="ECO:0007669"/>
    <property type="project" value="UniProtKB-EC"/>
</dbReference>
<feature type="domain" description="Thymidylate synthase/dCMP hydroxymethylase" evidence="3">
    <location>
        <begin position="11"/>
        <end position="228"/>
    </location>
</feature>
<dbReference type="InterPro" id="IPR045097">
    <property type="entry name" value="Thymidate_synth/dCMP_Mease"/>
</dbReference>
<keyword evidence="1 4" id="KW-0489">Methyltransferase</keyword>
<dbReference type="Proteomes" id="UP000585638">
    <property type="component" value="Unassembled WGS sequence"/>
</dbReference>
<dbReference type="GO" id="GO:0005829">
    <property type="term" value="C:cytosol"/>
    <property type="evidence" value="ECO:0007669"/>
    <property type="project" value="TreeGrafter"/>
</dbReference>
<keyword evidence="2 4" id="KW-0808">Transferase</keyword>
<protein>
    <submittedName>
        <fullName evidence="4">Thymidylate synthase</fullName>
        <ecNumber evidence="4">2.1.1.45</ecNumber>
    </submittedName>
</protein>
<proteinExistence type="predicted"/>
<gene>
    <name evidence="4" type="ORF">BJ998_007686</name>
</gene>
<keyword evidence="5" id="KW-1185">Reference proteome</keyword>
<evidence type="ECO:0000256" key="2">
    <source>
        <dbReference type="ARBA" id="ARBA00022679"/>
    </source>
</evidence>
<dbReference type="SUPFAM" id="SSF55831">
    <property type="entry name" value="Thymidylate synthase/dCMP hydroxymethylase"/>
    <property type="match status" value="1"/>
</dbReference>
<dbReference type="AlphaFoldDB" id="A0A7W9KPR0"/>
<dbReference type="GO" id="GO:0032259">
    <property type="term" value="P:methylation"/>
    <property type="evidence" value="ECO:0007669"/>
    <property type="project" value="UniProtKB-KW"/>
</dbReference>
<reference evidence="4 5" key="1">
    <citation type="submission" date="2020-08" db="EMBL/GenBank/DDBJ databases">
        <title>Sequencing the genomes of 1000 actinobacteria strains.</title>
        <authorList>
            <person name="Klenk H.-P."/>
        </authorList>
    </citation>
    <scope>NUCLEOTIDE SEQUENCE [LARGE SCALE GENOMIC DNA]</scope>
    <source>
        <strain evidence="4 5">DSM 43851</strain>
    </source>
</reference>